<dbReference type="Proteomes" id="UP001221328">
    <property type="component" value="Unassembled WGS sequence"/>
</dbReference>
<organism evidence="3 4">
    <name type="scientific">Streptomyces gilvifuscus</name>
    <dbReference type="NCBI Taxonomy" id="1550617"/>
    <lineage>
        <taxon>Bacteria</taxon>
        <taxon>Bacillati</taxon>
        <taxon>Actinomycetota</taxon>
        <taxon>Actinomycetes</taxon>
        <taxon>Kitasatosporales</taxon>
        <taxon>Streptomycetaceae</taxon>
        <taxon>Streptomyces</taxon>
    </lineage>
</organism>
<name>A0ABT5FYQ6_9ACTN</name>
<comment type="caution">
    <text evidence="3">The sequence shown here is derived from an EMBL/GenBank/DDBJ whole genome shotgun (WGS) entry which is preliminary data.</text>
</comment>
<evidence type="ECO:0000313" key="3">
    <source>
        <dbReference type="EMBL" id="MDC2957557.1"/>
    </source>
</evidence>
<accession>A0ABT5FYQ6</accession>
<evidence type="ECO:0000313" key="4">
    <source>
        <dbReference type="Proteomes" id="UP001221328"/>
    </source>
</evidence>
<dbReference type="EMBL" id="JAQOSK010000009">
    <property type="protein sequence ID" value="MDC2957557.1"/>
    <property type="molecule type" value="Genomic_DNA"/>
</dbReference>
<protein>
    <submittedName>
        <fullName evidence="3">ScbA/BarX family gamma-butyrolactone biosynthesis protein</fullName>
    </submittedName>
</protein>
<proteinExistence type="predicted"/>
<dbReference type="InterPro" id="IPR047757">
    <property type="entry name" value="AfsA-like"/>
</dbReference>
<feature type="compositionally biased region" description="Basic and acidic residues" evidence="1">
    <location>
        <begin position="195"/>
        <end position="209"/>
    </location>
</feature>
<gene>
    <name evidence="3" type="ORF">PO587_24185</name>
</gene>
<reference evidence="3 4" key="1">
    <citation type="journal article" date="2015" name="Int. J. Syst. Evol. Microbiol.">
        <title>Streptomyces gilvifuscus sp. nov., an actinomycete that produces antibacterial compounds isolated from soil.</title>
        <authorList>
            <person name="Nguyen T.M."/>
            <person name="Kim J."/>
        </authorList>
    </citation>
    <scope>NUCLEOTIDE SEQUENCE [LARGE SCALE GENOMIC DNA]</scope>
    <source>
        <strain evidence="3 4">T113</strain>
    </source>
</reference>
<dbReference type="RefSeq" id="WP_272176623.1">
    <property type="nucleotide sequence ID" value="NZ_JAQOSK010000009.1"/>
</dbReference>
<sequence length="329" mass="36272">MSVLTVHEPEHHTDRSEGCLPGTQLDALPRLTTTVPREYVHRASIAEVFLTSCTRIDETRFTLTGQWPRAHTYFNSPNGRWHDPLQVGETIRQAGLCLAHAELGVLLGQHFVMWDLSWATVPEQLTIGATPSDFIVDATITTEGRRNAVTVRRRLEVTIRRDGRTAATGKASFTCLTPETYRRLRGDALSVPPRPEPEEPPLRMDPSEVGRTHPVDVVLAPTDRPLSWLLAPDTRHPVMFDHGGDHIPGMVLLEAVRQASCAALGPAGTLIPVQASTEFHRYVEFAAPCRIEAAPLPEREDGLTGFLVTGRQDGKTVFTSSVCGPVARY</sequence>
<dbReference type="NCBIfam" id="NF041195">
    <property type="entry name" value="ScbA_BarX_GamBu"/>
    <property type="match status" value="1"/>
</dbReference>
<feature type="region of interest" description="Disordered" evidence="1">
    <location>
        <begin position="187"/>
        <end position="209"/>
    </location>
</feature>
<dbReference type="Pfam" id="PF03756">
    <property type="entry name" value="AfsA"/>
    <property type="match status" value="2"/>
</dbReference>
<keyword evidence="4" id="KW-1185">Reference proteome</keyword>
<feature type="domain" description="A-factor biosynthesis hotdog" evidence="2">
    <location>
        <begin position="39"/>
        <end position="175"/>
    </location>
</feature>
<feature type="domain" description="A-factor biosynthesis hotdog" evidence="2">
    <location>
        <begin position="209"/>
        <end position="285"/>
    </location>
</feature>
<evidence type="ECO:0000259" key="2">
    <source>
        <dbReference type="Pfam" id="PF03756"/>
    </source>
</evidence>
<dbReference type="InterPro" id="IPR005509">
    <property type="entry name" value="AfsA_hotdog_dom"/>
</dbReference>
<evidence type="ECO:0000256" key="1">
    <source>
        <dbReference type="SAM" id="MobiDB-lite"/>
    </source>
</evidence>